<dbReference type="Pfam" id="PF01425">
    <property type="entry name" value="Amidase"/>
    <property type="match status" value="1"/>
</dbReference>
<evidence type="ECO:0000313" key="9">
    <source>
        <dbReference type="Proteomes" id="UP000287124"/>
    </source>
</evidence>
<dbReference type="InterPro" id="IPR036928">
    <property type="entry name" value="AS_sf"/>
</dbReference>
<feature type="binding site" evidence="6">
    <location>
        <begin position="236"/>
        <end position="239"/>
    </location>
    <ligand>
        <name>substrate</name>
    </ligand>
</feature>
<dbReference type="PROSITE" id="PS00571">
    <property type="entry name" value="AMIDASES"/>
    <property type="match status" value="1"/>
</dbReference>
<dbReference type="SUPFAM" id="SSF75304">
    <property type="entry name" value="Amidase signature (AS) enzymes"/>
    <property type="match status" value="1"/>
</dbReference>
<dbReference type="InterPro" id="IPR020556">
    <property type="entry name" value="Amidase_CS"/>
</dbReference>
<dbReference type="AlphaFoldDB" id="A0A430MB28"/>
<evidence type="ECO:0000313" key="8">
    <source>
        <dbReference type="EMBL" id="RTE85182.1"/>
    </source>
</evidence>
<dbReference type="PANTHER" id="PTHR46072">
    <property type="entry name" value="AMIDASE-RELATED-RELATED"/>
    <property type="match status" value="1"/>
</dbReference>
<feature type="active site" description="Acyl-ester intermediate" evidence="5">
    <location>
        <position position="239"/>
    </location>
</feature>
<sequence length="552" mass="60037">MNWAQKVEEKRNSCSEAIPPDWKIPETVLSLLSWPLEANINNLINLDIVRLCQVLTEKELDITENHGTEELLKQLASGKLSSVEVTTAFCKRAAIGHQLTNCLTEIFFDEALKRAKCLDDLREQGQPCGPLHGLPVSLKDSFQVSGTQSTLGIVSFLDKPKSTSNSVLVDMLHNLGAVTYVKTNIPQTLATVDSENNIFGRTLNPWNTMLGPGGSSGGEGALIAFRGSPLGVGTDVGGSIRIPSLCCGVYGFKPSINRIPYGGQQDCTKPGIPGITPAAGPLCHDFGGLKMLTKAVLEAGPAGYDSTAIDVPWRYVPDVSEKKLRIGLLPEDPVYPLHPPVARVLAEAAKILEASGHQIVPLPSKQCHVADATEVTWPIFLMDDTAYKHVEAGGEPLVQSVKYLHGMARKLERRFVPETDGLDRLDRLAVLNTKKAEIIEDWKSIWNDVDVVLSPPAQSTAVEHDKFGLPPYTTLTNLIDCPSCIIPFSRVSDDDLAEPFAKGPKQIGPEYNPHLVRGAPCSVQLFTKTLHDEECLAYAEIIDVCLQTSGKR</sequence>
<accession>A0A430MB28</accession>
<feature type="binding site" evidence="6">
    <location>
        <position position="189"/>
    </location>
    <ligand>
        <name>substrate</name>
    </ligand>
</feature>
<evidence type="ECO:0000256" key="5">
    <source>
        <dbReference type="PIRSR" id="PIRSR001221-1"/>
    </source>
</evidence>
<evidence type="ECO:0000256" key="2">
    <source>
        <dbReference type="ARBA" id="ARBA00009199"/>
    </source>
</evidence>
<dbReference type="InterPro" id="IPR023631">
    <property type="entry name" value="Amidase_dom"/>
</dbReference>
<feature type="binding site" evidence="6">
    <location>
        <position position="215"/>
    </location>
    <ligand>
        <name>substrate</name>
    </ligand>
</feature>
<comment type="caution">
    <text evidence="8">The sequence shown here is derived from an EMBL/GenBank/DDBJ whole genome shotgun (WGS) entry which is preliminary data.</text>
</comment>
<organism evidence="8 9">
    <name type="scientific">Fusarium euwallaceae</name>
    <dbReference type="NCBI Taxonomy" id="1147111"/>
    <lineage>
        <taxon>Eukaryota</taxon>
        <taxon>Fungi</taxon>
        <taxon>Dikarya</taxon>
        <taxon>Ascomycota</taxon>
        <taxon>Pezizomycotina</taxon>
        <taxon>Sordariomycetes</taxon>
        <taxon>Hypocreomycetidae</taxon>
        <taxon>Hypocreales</taxon>
        <taxon>Nectriaceae</taxon>
        <taxon>Fusarium</taxon>
        <taxon>Fusarium solani species complex</taxon>
    </lineage>
</organism>
<dbReference type="Proteomes" id="UP000287124">
    <property type="component" value="Unassembled WGS sequence"/>
</dbReference>
<evidence type="ECO:0000256" key="3">
    <source>
        <dbReference type="ARBA" id="ARBA00012922"/>
    </source>
</evidence>
<dbReference type="GO" id="GO:0004040">
    <property type="term" value="F:amidase activity"/>
    <property type="evidence" value="ECO:0007669"/>
    <property type="project" value="UniProtKB-EC"/>
</dbReference>
<dbReference type="PANTHER" id="PTHR46072:SF3">
    <property type="entry name" value="AMIDASE"/>
    <property type="match status" value="1"/>
</dbReference>
<evidence type="ECO:0000259" key="7">
    <source>
        <dbReference type="Pfam" id="PF01425"/>
    </source>
</evidence>
<feature type="active site" description="Charge relay system" evidence="5">
    <location>
        <position position="215"/>
    </location>
</feature>
<dbReference type="Gene3D" id="3.90.1300.10">
    <property type="entry name" value="Amidase signature (AS) domain"/>
    <property type="match status" value="1"/>
</dbReference>
<name>A0A430MB28_9HYPO</name>
<feature type="active site" description="Charge relay system" evidence="5">
    <location>
        <position position="139"/>
    </location>
</feature>
<reference evidence="8 9" key="1">
    <citation type="submission" date="2017-06" db="EMBL/GenBank/DDBJ databases">
        <title>Comparative genomic analysis of Ambrosia Fusariam Clade fungi.</title>
        <authorList>
            <person name="Stajich J.E."/>
            <person name="Carrillo J."/>
            <person name="Kijimoto T."/>
            <person name="Eskalen A."/>
            <person name="O'Donnell K."/>
            <person name="Kasson M."/>
        </authorList>
    </citation>
    <scope>NUCLEOTIDE SEQUENCE [LARGE SCALE GENOMIC DNA]</scope>
    <source>
        <strain evidence="8 9">UCR1854</strain>
    </source>
</reference>
<evidence type="ECO:0000256" key="4">
    <source>
        <dbReference type="ARBA" id="ARBA00022801"/>
    </source>
</evidence>
<comment type="catalytic activity">
    <reaction evidence="1">
        <text>a monocarboxylic acid amide + H2O = a monocarboxylate + NH4(+)</text>
        <dbReference type="Rhea" id="RHEA:12020"/>
        <dbReference type="ChEBI" id="CHEBI:15377"/>
        <dbReference type="ChEBI" id="CHEBI:28938"/>
        <dbReference type="ChEBI" id="CHEBI:35757"/>
        <dbReference type="ChEBI" id="CHEBI:83628"/>
        <dbReference type="EC" id="3.5.1.4"/>
    </reaction>
</comment>
<feature type="domain" description="Amidase" evidence="7">
    <location>
        <begin position="84"/>
        <end position="536"/>
    </location>
</feature>
<dbReference type="PIRSF" id="PIRSF001221">
    <property type="entry name" value="Amidase_fungi"/>
    <property type="match status" value="1"/>
</dbReference>
<gene>
    <name evidence="8" type="ORF">BHE90_000344</name>
</gene>
<protein>
    <recommendedName>
        <fullName evidence="3">amidase</fullName>
        <ecNumber evidence="3">3.5.1.4</ecNumber>
    </recommendedName>
</protein>
<dbReference type="EC" id="3.5.1.4" evidence="3"/>
<dbReference type="EMBL" id="MIKF01000002">
    <property type="protein sequence ID" value="RTE85182.1"/>
    <property type="molecule type" value="Genomic_DNA"/>
</dbReference>
<evidence type="ECO:0000256" key="1">
    <source>
        <dbReference type="ARBA" id="ARBA00001311"/>
    </source>
</evidence>
<keyword evidence="9" id="KW-1185">Reference proteome</keyword>
<proteinExistence type="inferred from homology"/>
<keyword evidence="4" id="KW-0378">Hydrolase</keyword>
<evidence type="ECO:0000256" key="6">
    <source>
        <dbReference type="PIRSR" id="PIRSR001221-2"/>
    </source>
</evidence>
<comment type="similarity">
    <text evidence="2">Belongs to the amidase family.</text>
</comment>